<dbReference type="Proteomes" id="UP000001431">
    <property type="component" value="Chromosome"/>
</dbReference>
<dbReference type="KEGG" id="pcl:Pcal_1750"/>
<reference evidence="1" key="1">
    <citation type="submission" date="2007-02" db="EMBL/GenBank/DDBJ databases">
        <title>Complete sequence of Pyrobaculum calidifontis JCM 11548.</title>
        <authorList>
            <consortium name="US DOE Joint Genome Institute"/>
            <person name="Copeland A."/>
            <person name="Lucas S."/>
            <person name="Lapidus A."/>
            <person name="Barry K."/>
            <person name="Glavina del Rio T."/>
            <person name="Dalin E."/>
            <person name="Tice H."/>
            <person name="Pitluck S."/>
            <person name="Chain P."/>
            <person name="Malfatti S."/>
            <person name="Shin M."/>
            <person name="Vergez L."/>
            <person name="Schmutz J."/>
            <person name="Larimer F."/>
            <person name="Land M."/>
            <person name="Hauser L."/>
            <person name="Kyrpides N."/>
            <person name="Mikhailova N."/>
            <person name="Cozen A.E."/>
            <person name="Fitz-Gibbon S.T."/>
            <person name="House C.H."/>
            <person name="Saltikov C."/>
            <person name="Lowe T.M."/>
            <person name="Richardson P."/>
        </authorList>
    </citation>
    <scope>NUCLEOTIDE SEQUENCE [LARGE SCALE GENOMIC DNA]</scope>
    <source>
        <strain evidence="1">JCM 11548</strain>
    </source>
</reference>
<sequence length="103" mass="11598">MCDLYWQLYDRGIPVLSGPSTYAKLLGCPTTCDCDVVIHVNDLERVGAGDCVWVIDDPSFVHRYVWIRGLPHIDIHEIGKIRGGNLDVVNCIMDKLRSATRAR</sequence>
<dbReference type="eggNOG" id="arCOG05682">
    <property type="taxonomic scope" value="Archaea"/>
</dbReference>
<protein>
    <submittedName>
        <fullName evidence="1">Uncharacterized protein</fullName>
    </submittedName>
</protein>
<proteinExistence type="predicted"/>
<name>A3MX00_PYRCJ</name>
<accession>A3MX00</accession>
<dbReference type="EMBL" id="CP000561">
    <property type="protein sequence ID" value="ABO09167.1"/>
    <property type="molecule type" value="Genomic_DNA"/>
</dbReference>
<evidence type="ECO:0000313" key="2">
    <source>
        <dbReference type="Proteomes" id="UP000001431"/>
    </source>
</evidence>
<keyword evidence="2" id="KW-1185">Reference proteome</keyword>
<organism evidence="1 2">
    <name type="scientific">Pyrobaculum calidifontis (strain DSM 21063 / JCM 11548 / VA1)</name>
    <dbReference type="NCBI Taxonomy" id="410359"/>
    <lineage>
        <taxon>Archaea</taxon>
        <taxon>Thermoproteota</taxon>
        <taxon>Thermoprotei</taxon>
        <taxon>Thermoproteales</taxon>
        <taxon>Thermoproteaceae</taxon>
        <taxon>Pyrobaculum</taxon>
    </lineage>
</organism>
<gene>
    <name evidence="1" type="ordered locus">Pcal_1750</name>
</gene>
<evidence type="ECO:0000313" key="1">
    <source>
        <dbReference type="EMBL" id="ABO09167.1"/>
    </source>
</evidence>
<dbReference type="HOGENOM" id="CLU_2257468_0_0_2"/>
<dbReference type="AlphaFoldDB" id="A3MX00"/>